<sequence>MLSFILQFFACRMSPIAFWSFLLRRVILLITDIYRLIKKMNLSNGESLFDYVKNGILNFSNSCLVCCFFTQLQGMILHAD</sequence>
<evidence type="ECO:0000313" key="1">
    <source>
        <dbReference type="EMBL" id="MBB5073967.1"/>
    </source>
</evidence>
<name>A0A840P103_9HYPH</name>
<accession>A0A840P103</accession>
<reference evidence="1 2" key="1">
    <citation type="submission" date="2020-08" db="EMBL/GenBank/DDBJ databases">
        <title>Genomic Encyclopedia of Type Strains, Phase IV (KMG-IV): sequencing the most valuable type-strain genomes for metagenomic binning, comparative biology and taxonomic classification.</title>
        <authorList>
            <person name="Goeker M."/>
        </authorList>
    </citation>
    <scope>NUCLEOTIDE SEQUENCE [LARGE SCALE GENOMIC DNA]</scope>
    <source>
        <strain evidence="1 2">DSM 28538</strain>
    </source>
</reference>
<evidence type="ECO:0000313" key="2">
    <source>
        <dbReference type="Proteomes" id="UP000561417"/>
    </source>
</evidence>
<gene>
    <name evidence="1" type="ORF">HNQ69_001100</name>
</gene>
<keyword evidence="2" id="KW-1185">Reference proteome</keyword>
<comment type="caution">
    <text evidence="1">The sequence shown here is derived from an EMBL/GenBank/DDBJ whole genome shotgun (WGS) entry which is preliminary data.</text>
</comment>
<proteinExistence type="predicted"/>
<protein>
    <submittedName>
        <fullName evidence="1">Uncharacterized protein</fullName>
    </submittedName>
</protein>
<dbReference type="Proteomes" id="UP000561417">
    <property type="component" value="Unassembled WGS sequence"/>
</dbReference>
<dbReference type="AlphaFoldDB" id="A0A840P103"/>
<dbReference type="EMBL" id="JACHIM010000004">
    <property type="protein sequence ID" value="MBB5073967.1"/>
    <property type="molecule type" value="Genomic_DNA"/>
</dbReference>
<organism evidence="1 2">
    <name type="scientific">Bartonella callosciuri</name>
    <dbReference type="NCBI Taxonomy" id="686223"/>
    <lineage>
        <taxon>Bacteria</taxon>
        <taxon>Pseudomonadati</taxon>
        <taxon>Pseudomonadota</taxon>
        <taxon>Alphaproteobacteria</taxon>
        <taxon>Hyphomicrobiales</taxon>
        <taxon>Bartonellaceae</taxon>
        <taxon>Bartonella</taxon>
    </lineage>
</organism>